<evidence type="ECO:0000256" key="2">
    <source>
        <dbReference type="SAM" id="SignalP"/>
    </source>
</evidence>
<organism evidence="3 4">
    <name type="scientific">Euzebya pacifica</name>
    <dbReference type="NCBI Taxonomy" id="1608957"/>
    <lineage>
        <taxon>Bacteria</taxon>
        <taxon>Bacillati</taxon>
        <taxon>Actinomycetota</taxon>
        <taxon>Nitriliruptoria</taxon>
        <taxon>Euzebyales</taxon>
    </lineage>
</organism>
<reference evidence="3 4" key="1">
    <citation type="submission" date="2018-09" db="EMBL/GenBank/DDBJ databases">
        <title>Complete genome sequence of Euzebya sp. DY32-46 isolated from seawater of Pacific Ocean.</title>
        <authorList>
            <person name="Xu L."/>
            <person name="Wu Y.-H."/>
            <person name="Xu X.-W."/>
        </authorList>
    </citation>
    <scope>NUCLEOTIDE SEQUENCE [LARGE SCALE GENOMIC DNA]</scope>
    <source>
        <strain evidence="3 4">DY32-46</strain>
    </source>
</reference>
<accession>A0A346XXH7</accession>
<feature type="compositionally biased region" description="Low complexity" evidence="1">
    <location>
        <begin position="175"/>
        <end position="198"/>
    </location>
</feature>
<evidence type="ECO:0000256" key="1">
    <source>
        <dbReference type="SAM" id="MobiDB-lite"/>
    </source>
</evidence>
<feature type="compositionally biased region" description="Low complexity" evidence="1">
    <location>
        <begin position="151"/>
        <end position="168"/>
    </location>
</feature>
<protein>
    <submittedName>
        <fullName evidence="3">N-acetylmuramoyl-L-alanine amidase</fullName>
    </submittedName>
</protein>
<name>A0A346XXH7_9ACTN</name>
<dbReference type="EMBL" id="CP031165">
    <property type="protein sequence ID" value="AXV06924.1"/>
    <property type="molecule type" value="Genomic_DNA"/>
</dbReference>
<evidence type="ECO:0000313" key="4">
    <source>
        <dbReference type="Proteomes" id="UP000264006"/>
    </source>
</evidence>
<dbReference type="KEGG" id="euz:DVS28_a2242"/>
<keyword evidence="2" id="KW-0732">Signal</keyword>
<dbReference type="Pfam" id="PF04122">
    <property type="entry name" value="CW_binding_2"/>
    <property type="match status" value="1"/>
</dbReference>
<feature type="signal peptide" evidence="2">
    <location>
        <begin position="1"/>
        <end position="27"/>
    </location>
</feature>
<feature type="chain" id="PRO_5016624773" evidence="2">
    <location>
        <begin position="28"/>
        <end position="198"/>
    </location>
</feature>
<sequence>MMTQSKRPLLIGGLVALLLAVSGWAFGATTASSQPLPFPDGEVSTERLGGETRFETSVEISEYQFPNGSDTVFLARADEFPDALSAAPLTGGPVLLVPQCDELPTVISDEISRLAPTEVIALGGEDAVCDQVLQDAAVAASAGDGTETESEPVPTETETDPQPTETETGLPIPIPTTTDQPTPSESPSPSETPTDPTP</sequence>
<feature type="region of interest" description="Disordered" evidence="1">
    <location>
        <begin position="139"/>
        <end position="198"/>
    </location>
</feature>
<dbReference type="Proteomes" id="UP000264006">
    <property type="component" value="Chromosome"/>
</dbReference>
<dbReference type="InterPro" id="IPR007253">
    <property type="entry name" value="Cell_wall-bd_2"/>
</dbReference>
<evidence type="ECO:0000313" key="3">
    <source>
        <dbReference type="EMBL" id="AXV06924.1"/>
    </source>
</evidence>
<dbReference type="AlphaFoldDB" id="A0A346XXH7"/>
<gene>
    <name evidence="3" type="ORF">DVS28_a2242</name>
</gene>
<proteinExistence type="predicted"/>
<keyword evidence="4" id="KW-1185">Reference proteome</keyword>